<protein>
    <submittedName>
        <fullName evidence="5">Glycosyltransferase</fullName>
    </submittedName>
</protein>
<keyword evidence="2" id="KW-0328">Glycosyltransferase</keyword>
<proteinExistence type="inferred from homology"/>
<keyword evidence="7" id="KW-1185">Reference proteome</keyword>
<organism evidence="5 8">
    <name type="scientific">Labilibaculum euxinus</name>
    <dbReference type="NCBI Taxonomy" id="2686357"/>
    <lineage>
        <taxon>Bacteria</taxon>
        <taxon>Pseudomonadati</taxon>
        <taxon>Bacteroidota</taxon>
        <taxon>Bacteroidia</taxon>
        <taxon>Marinilabiliales</taxon>
        <taxon>Marinifilaceae</taxon>
        <taxon>Labilibaculum</taxon>
    </lineage>
</organism>
<dbReference type="PANTHER" id="PTHR43685">
    <property type="entry name" value="GLYCOSYLTRANSFERASE"/>
    <property type="match status" value="1"/>
</dbReference>
<dbReference type="Proteomes" id="UP000285951">
    <property type="component" value="Unassembled WGS sequence"/>
</dbReference>
<keyword evidence="3 5" id="KW-0808">Transferase</keyword>
<gene>
    <name evidence="6" type="ORF">DWB62_014825</name>
    <name evidence="5" type="ORF">GNY23_14825</name>
</gene>
<feature type="domain" description="Glycosyltransferase 2-like" evidence="4">
    <location>
        <begin position="4"/>
        <end position="160"/>
    </location>
</feature>
<evidence type="ECO:0000256" key="3">
    <source>
        <dbReference type="ARBA" id="ARBA00022679"/>
    </source>
</evidence>
<dbReference type="PANTHER" id="PTHR43685:SF5">
    <property type="entry name" value="GLYCOSYLTRANSFERASE EPSE-RELATED"/>
    <property type="match status" value="1"/>
</dbReference>
<dbReference type="RefSeq" id="WP_156196580.1">
    <property type="nucleotide sequence ID" value="NZ_QTZN02000039.1"/>
</dbReference>
<evidence type="ECO:0000259" key="4">
    <source>
        <dbReference type="Pfam" id="PF00535"/>
    </source>
</evidence>
<evidence type="ECO:0000313" key="7">
    <source>
        <dbReference type="Proteomes" id="UP000285951"/>
    </source>
</evidence>
<dbReference type="GO" id="GO:0016757">
    <property type="term" value="F:glycosyltransferase activity"/>
    <property type="evidence" value="ECO:0007669"/>
    <property type="project" value="UniProtKB-KW"/>
</dbReference>
<comment type="similarity">
    <text evidence="1">Belongs to the glycosyltransferase 2 family.</text>
</comment>
<accession>A0A7M4D8W1</accession>
<evidence type="ECO:0000256" key="1">
    <source>
        <dbReference type="ARBA" id="ARBA00006739"/>
    </source>
</evidence>
<dbReference type="Gene3D" id="3.90.550.10">
    <property type="entry name" value="Spore Coat Polysaccharide Biosynthesis Protein SpsA, Chain A"/>
    <property type="match status" value="1"/>
</dbReference>
<dbReference type="InterPro" id="IPR029044">
    <property type="entry name" value="Nucleotide-diphossugar_trans"/>
</dbReference>
<dbReference type="SUPFAM" id="SSF53448">
    <property type="entry name" value="Nucleotide-diphospho-sugar transferases"/>
    <property type="match status" value="1"/>
</dbReference>
<evidence type="ECO:0000256" key="2">
    <source>
        <dbReference type="ARBA" id="ARBA00022676"/>
    </source>
</evidence>
<dbReference type="EMBL" id="WOTW01000039">
    <property type="protein sequence ID" value="MUP39090.1"/>
    <property type="molecule type" value="Genomic_DNA"/>
</dbReference>
<evidence type="ECO:0000313" key="8">
    <source>
        <dbReference type="Proteomes" id="UP000462449"/>
    </source>
</evidence>
<name>A0A7M4D8W1_9BACT</name>
<reference evidence="6 7" key="1">
    <citation type="submission" date="2019-11" db="EMBL/GenBank/DDBJ databases">
        <title>Draft genome sequence of Labilibaculum sp. strain SYP isolated from Black Sea.</title>
        <authorList>
            <person name="Yadav S."/>
            <person name="Villanueva L."/>
        </authorList>
    </citation>
    <scope>NUCLEOTIDE SEQUENCE [LARGE SCALE GENOMIC DNA]</scope>
    <source>
        <strain evidence="6 7">44</strain>
    </source>
</reference>
<evidence type="ECO:0000313" key="6">
    <source>
        <dbReference type="EMBL" id="MVB08295.1"/>
    </source>
</evidence>
<dbReference type="Proteomes" id="UP000462449">
    <property type="component" value="Unassembled WGS sequence"/>
</dbReference>
<sequence>MKCSILMPVYNGEKYLRDAINSILNQTFKDYEFLIINDGSTDCSEEIVLSYSDPRIKYIKNLENLKLVKTLNKGLDLCQGEYIARMDADDIALPTKLEKQIAYLDTHPEVIVCGTQIERFGLNKCKKKKISWIRTNNEEIKAQLLLSSCFAHPTVVIRSSVIKEFNFKYDANYEHMEDYKMWADLAKIGNFYNIPESLLRYRLTEGQICSKYKDLQVDKVREFRRYLVNQFLGSFEDGFELPNNILMNSLHKVKELEKEFGDHENVFEFSAVLIALYLSIKPDIVKFLFGFDYLRKGFSISQFIQVLKFMNGREKYMCLAPVRS</sequence>
<evidence type="ECO:0000313" key="5">
    <source>
        <dbReference type="EMBL" id="MUP39090.1"/>
    </source>
</evidence>
<dbReference type="InterPro" id="IPR050834">
    <property type="entry name" value="Glycosyltransf_2"/>
</dbReference>
<dbReference type="Pfam" id="PF00535">
    <property type="entry name" value="Glycos_transf_2"/>
    <property type="match status" value="1"/>
</dbReference>
<dbReference type="OrthoDB" id="9815829at2"/>
<dbReference type="EMBL" id="QTZN02000039">
    <property type="protein sequence ID" value="MVB08295.1"/>
    <property type="molecule type" value="Genomic_DNA"/>
</dbReference>
<dbReference type="AlphaFoldDB" id="A0A7M4D8W1"/>
<comment type="caution">
    <text evidence="5">The sequence shown here is derived from an EMBL/GenBank/DDBJ whole genome shotgun (WGS) entry which is preliminary data.</text>
</comment>
<dbReference type="InterPro" id="IPR001173">
    <property type="entry name" value="Glyco_trans_2-like"/>
</dbReference>
<reference evidence="5 8" key="2">
    <citation type="submission" date="2019-12" db="EMBL/GenBank/DDBJ databases">
        <title>Draft genome sequence of Labilibaculum sp. strain 44 isolated from deep waters of Black Sea.</title>
        <authorList>
            <person name="Yadav S."/>
            <person name="Villanueva L."/>
        </authorList>
    </citation>
    <scope>NUCLEOTIDE SEQUENCE [LARGE SCALE GENOMIC DNA]</scope>
    <source>
        <strain evidence="5 8">44</strain>
    </source>
</reference>